<dbReference type="Pfam" id="PF01477">
    <property type="entry name" value="PLAT"/>
    <property type="match status" value="1"/>
</dbReference>
<evidence type="ECO:0000256" key="1">
    <source>
        <dbReference type="PROSITE-ProRule" id="PRU00152"/>
    </source>
</evidence>
<feature type="domain" description="PLAT" evidence="2">
    <location>
        <begin position="1"/>
        <end position="94"/>
    </location>
</feature>
<sequence length="94" mass="10581">MNAGTDANVFIRLFGTKADSGPIQMKNSDSAENKFETGRSDIFHITASDIGKVSPLVENAIFFHTFEKNVYEFIAFLSSLSDVVLSYHFYWSFV</sequence>
<dbReference type="EMBL" id="CAAALY010042309">
    <property type="protein sequence ID" value="VEL19596.1"/>
    <property type="molecule type" value="Genomic_DNA"/>
</dbReference>
<dbReference type="InterPro" id="IPR036392">
    <property type="entry name" value="PLAT/LH2_dom_sf"/>
</dbReference>
<dbReference type="SUPFAM" id="SSF49723">
    <property type="entry name" value="Lipase/lipooxygenase domain (PLAT/LH2 domain)"/>
    <property type="match status" value="1"/>
</dbReference>
<dbReference type="PANTHER" id="PTHR45901:SF3">
    <property type="entry name" value="LIPOXYGENASE HOMOLOGY DOMAIN-CONTAINING PROTEIN 1"/>
    <property type="match status" value="1"/>
</dbReference>
<dbReference type="PROSITE" id="PS50095">
    <property type="entry name" value="PLAT"/>
    <property type="match status" value="1"/>
</dbReference>
<protein>
    <recommendedName>
        <fullName evidence="2">PLAT domain-containing protein</fullName>
    </recommendedName>
</protein>
<dbReference type="InterPro" id="IPR052970">
    <property type="entry name" value="Inner_ear_hair_cell_LOXHD"/>
</dbReference>
<comment type="caution">
    <text evidence="1">Lacks conserved residue(s) required for the propagation of feature annotation.</text>
</comment>
<accession>A0A3S5AB95</accession>
<keyword evidence="4" id="KW-1185">Reference proteome</keyword>
<proteinExistence type="predicted"/>
<evidence type="ECO:0000259" key="2">
    <source>
        <dbReference type="PROSITE" id="PS50095"/>
    </source>
</evidence>
<dbReference type="Gene3D" id="2.40.180.10">
    <property type="entry name" value="Catalase core domain"/>
    <property type="match status" value="1"/>
</dbReference>
<dbReference type="PANTHER" id="PTHR45901">
    <property type="entry name" value="PROTEIN CBG12474"/>
    <property type="match status" value="1"/>
</dbReference>
<dbReference type="Proteomes" id="UP000784294">
    <property type="component" value="Unassembled WGS sequence"/>
</dbReference>
<organism evidence="3 4">
    <name type="scientific">Protopolystoma xenopodis</name>
    <dbReference type="NCBI Taxonomy" id="117903"/>
    <lineage>
        <taxon>Eukaryota</taxon>
        <taxon>Metazoa</taxon>
        <taxon>Spiralia</taxon>
        <taxon>Lophotrochozoa</taxon>
        <taxon>Platyhelminthes</taxon>
        <taxon>Monogenea</taxon>
        <taxon>Polyopisthocotylea</taxon>
        <taxon>Polystomatidea</taxon>
        <taxon>Polystomatidae</taxon>
        <taxon>Protopolystoma</taxon>
    </lineage>
</organism>
<evidence type="ECO:0000313" key="3">
    <source>
        <dbReference type="EMBL" id="VEL19596.1"/>
    </source>
</evidence>
<gene>
    <name evidence="3" type="ORF">PXEA_LOCUS13036</name>
</gene>
<dbReference type="OrthoDB" id="5322100at2759"/>
<dbReference type="AlphaFoldDB" id="A0A3S5AB95"/>
<evidence type="ECO:0000313" key="4">
    <source>
        <dbReference type="Proteomes" id="UP000784294"/>
    </source>
</evidence>
<comment type="caution">
    <text evidence="3">The sequence shown here is derived from an EMBL/GenBank/DDBJ whole genome shotgun (WGS) entry which is preliminary data.</text>
</comment>
<name>A0A3S5AB95_9PLAT</name>
<dbReference type="InterPro" id="IPR001024">
    <property type="entry name" value="PLAT/LH2_dom"/>
</dbReference>
<reference evidence="3" key="1">
    <citation type="submission" date="2018-11" db="EMBL/GenBank/DDBJ databases">
        <authorList>
            <consortium name="Pathogen Informatics"/>
        </authorList>
    </citation>
    <scope>NUCLEOTIDE SEQUENCE</scope>
</reference>